<gene>
    <name evidence="2" type="ORF">NCTC12119_04861</name>
</gene>
<dbReference type="EMBL" id="UIGI01000002">
    <property type="protein sequence ID" value="SUY92832.1"/>
    <property type="molecule type" value="Genomic_DNA"/>
</dbReference>
<dbReference type="AlphaFoldDB" id="A0A381KPA5"/>
<sequence length="160" mass="18457">MNKHNYNPRIYALSVCATVSIVICILCFSYWAGGTIYDFLYSIRPSFPTDADKNDYLNITGLPYVQSMFRAFSSVIGLLIGLMAAVALTSDIAPALRYRLGARGFQRLRYIQKKKADSKAQMNNQKMELEAARVNYWRKWKEYNGSNLSYEEWKDRFCEG</sequence>
<evidence type="ECO:0000313" key="2">
    <source>
        <dbReference type="EMBL" id="SUY92832.1"/>
    </source>
</evidence>
<evidence type="ECO:0000256" key="1">
    <source>
        <dbReference type="SAM" id="Phobius"/>
    </source>
</evidence>
<keyword evidence="1" id="KW-1133">Transmembrane helix</keyword>
<protein>
    <submittedName>
        <fullName evidence="2">Uncharacterized protein</fullName>
    </submittedName>
</protein>
<proteinExistence type="predicted"/>
<dbReference type="RefSeq" id="WP_115632067.1">
    <property type="nucleotide sequence ID" value="NZ_UIGI01000002.1"/>
</dbReference>
<reference evidence="2 3" key="1">
    <citation type="submission" date="2018-06" db="EMBL/GenBank/DDBJ databases">
        <authorList>
            <consortium name="Pathogen Informatics"/>
            <person name="Doyle S."/>
        </authorList>
    </citation>
    <scope>NUCLEOTIDE SEQUENCE [LARGE SCALE GENOMIC DNA]</scope>
    <source>
        <strain evidence="2 3">NCTC12119</strain>
    </source>
</reference>
<name>A0A381KPA5_9ENTR</name>
<feature type="transmembrane region" description="Helical" evidence="1">
    <location>
        <begin position="12"/>
        <end position="32"/>
    </location>
</feature>
<keyword evidence="1" id="KW-0472">Membrane</keyword>
<organism evidence="2 3">
    <name type="scientific">Buttiauxella agrestis</name>
    <dbReference type="NCBI Taxonomy" id="82977"/>
    <lineage>
        <taxon>Bacteria</taxon>
        <taxon>Pseudomonadati</taxon>
        <taxon>Pseudomonadota</taxon>
        <taxon>Gammaproteobacteria</taxon>
        <taxon>Enterobacterales</taxon>
        <taxon>Enterobacteriaceae</taxon>
        <taxon>Buttiauxella</taxon>
    </lineage>
</organism>
<accession>A0A381KPA5</accession>
<evidence type="ECO:0000313" key="3">
    <source>
        <dbReference type="Proteomes" id="UP000255528"/>
    </source>
</evidence>
<dbReference type="Proteomes" id="UP000255528">
    <property type="component" value="Unassembled WGS sequence"/>
</dbReference>
<feature type="transmembrane region" description="Helical" evidence="1">
    <location>
        <begin position="71"/>
        <end position="93"/>
    </location>
</feature>
<keyword evidence="1" id="KW-0812">Transmembrane</keyword>